<evidence type="ECO:0000259" key="1">
    <source>
        <dbReference type="Pfam" id="PF04168"/>
    </source>
</evidence>
<dbReference type="InterPro" id="IPR007296">
    <property type="entry name" value="DUF403"/>
</dbReference>
<evidence type="ECO:0000313" key="2">
    <source>
        <dbReference type="EMBL" id="GII28948.1"/>
    </source>
</evidence>
<dbReference type="Pfam" id="PF04168">
    <property type="entry name" value="Alpha-E"/>
    <property type="match status" value="1"/>
</dbReference>
<dbReference type="Proteomes" id="UP000650628">
    <property type="component" value="Unassembled WGS sequence"/>
</dbReference>
<dbReference type="EMBL" id="BOOO01000013">
    <property type="protein sequence ID" value="GII28948.1"/>
    <property type="molecule type" value="Genomic_DNA"/>
</dbReference>
<sequence length="324" mass="35594">MTRELLSRIAETLYWIGRYVERADDIARILDVSLHRALAGEEDGTAVFAILGHADGRHDGAGPPTTETLVRRLAYDSADPSSIAGCVRAARENARGVREIISSETWECLNVTWNRLPAMRGAAERLGPHSYLRYVRERSALFFGLADATMSRDDGWRFIVLGRSLERADMTSRLLAVHHSAVSGSPTATSEPATWRLLLEACGADESFTRTHRGDRARVLEFLLLDRLFPRSVMHALATAEQCLAELAPHHDRAGMTDSARAAIGRVRMGLEYADVTSLQDQLPQLLIALQEAGTAAALAITDRFFQQTAPTSWVRGGSSWAGV</sequence>
<gene>
    <name evidence="2" type="ORF">Pmi06nite_23900</name>
</gene>
<reference evidence="2 3" key="1">
    <citation type="submission" date="2021-01" db="EMBL/GenBank/DDBJ databases">
        <title>Whole genome shotgun sequence of Planotetraspora mira NBRC 15435.</title>
        <authorList>
            <person name="Komaki H."/>
            <person name="Tamura T."/>
        </authorList>
    </citation>
    <scope>NUCLEOTIDE SEQUENCE [LARGE SCALE GENOMIC DNA]</scope>
    <source>
        <strain evidence="2 3">NBRC 15435</strain>
    </source>
</reference>
<accession>A0A8J3TM49</accession>
<keyword evidence="3" id="KW-1185">Reference proteome</keyword>
<organism evidence="2 3">
    <name type="scientific">Planotetraspora mira</name>
    <dbReference type="NCBI Taxonomy" id="58121"/>
    <lineage>
        <taxon>Bacteria</taxon>
        <taxon>Bacillati</taxon>
        <taxon>Actinomycetota</taxon>
        <taxon>Actinomycetes</taxon>
        <taxon>Streptosporangiales</taxon>
        <taxon>Streptosporangiaceae</taxon>
        <taxon>Planotetraspora</taxon>
    </lineage>
</organism>
<dbReference type="AlphaFoldDB" id="A0A8J3TM49"/>
<feature type="domain" description="DUF403" evidence="1">
    <location>
        <begin position="5"/>
        <end position="306"/>
    </location>
</feature>
<name>A0A8J3TM49_9ACTN</name>
<dbReference type="RefSeq" id="WP_239113840.1">
    <property type="nucleotide sequence ID" value="NZ_BOOO01000013.1"/>
</dbReference>
<dbReference type="PANTHER" id="PTHR34595:SF7">
    <property type="entry name" value="SLL1039 PROTEIN"/>
    <property type="match status" value="1"/>
</dbReference>
<proteinExistence type="predicted"/>
<protein>
    <recommendedName>
        <fullName evidence="1">DUF403 domain-containing protein</fullName>
    </recommendedName>
</protein>
<evidence type="ECO:0000313" key="3">
    <source>
        <dbReference type="Proteomes" id="UP000650628"/>
    </source>
</evidence>
<dbReference type="PANTHER" id="PTHR34595">
    <property type="entry name" value="BLR5612 PROTEIN"/>
    <property type="match status" value="1"/>
</dbReference>
<dbReference type="InterPro" id="IPR051680">
    <property type="entry name" value="ATP-dep_Glu-Cys_Ligase-2"/>
</dbReference>
<comment type="caution">
    <text evidence="2">The sequence shown here is derived from an EMBL/GenBank/DDBJ whole genome shotgun (WGS) entry which is preliminary data.</text>
</comment>